<sequence length="770" mass="84187">MVSVTRNGPENTARELPVEVYVSMVDALYEDVRSLLLGVLAALAGTVYVAVLTGNPILVGFPFAIVLIAAGRVLRMRAYRRERRDVRSAEQARRWEREYTIGANLLVFTIGLWCLACFVLTTLPSAHLFCVAVALSYMVGVGGRNFANGPFVDNQIALLCAPLVLGMVMTGNWDYLILACFAVPFFASVRSIARRLRDILLNAIIAKRDVSLLADRFDTALNNMPHGLAMFDADGRVLVVNRRWSEILPIDPETITTRSRCEAIIAAYVELGLLSERDGGRIIEAVGTRRGDLASSQLEVTAGDRNVDMTFQPMESGGLVVAIEDITEKRRTEARIAHMARHDALTGLPNRSLYQERLEAALAMMNGDDMLAVLFVDLDNFQQINDTLGHSMGDAVLIEVADRLRFTVGENDVVARFSADEFVILQTGARSEHDVISLAGRVIETVGDIVQVEGKAIACGASVGIALAPRDGTDADQLLKSADMALARAKAGGRGMLHFYEEEMDRRAQARRAIEMDLRRALQNDELAVYFQPLLNLKTLSVTTCEALVRWPHPVRGMISPAEFIPVAEETGLVLEMGRQVMRKACLACAGWPDGVRVAVNLSSVQFERDDVVAVVAEALSISGLDPSRLELEITETLLLKDSAPVLETLERLKAMGVRVSLDDFGTGYSSLSYLHKFPIDKVKIDRSFVRPITTDRKAAKLLRGVTRLGAELGLAVVVEGVETHEQLKMIDAAGVVTEIQGFILSPAVPDAQVRAMMGRTAKDLLTKAA</sequence>
<dbReference type="InterPro" id="IPR001633">
    <property type="entry name" value="EAL_dom"/>
</dbReference>
<evidence type="ECO:0000313" key="4">
    <source>
        <dbReference type="EMBL" id="PTM53506.1"/>
    </source>
</evidence>
<dbReference type="InterPro" id="IPR035965">
    <property type="entry name" value="PAS-like_dom_sf"/>
</dbReference>
<dbReference type="Pfam" id="PF00563">
    <property type="entry name" value="EAL"/>
    <property type="match status" value="1"/>
</dbReference>
<feature type="transmembrane region" description="Helical" evidence="1">
    <location>
        <begin position="151"/>
        <end position="169"/>
    </location>
</feature>
<name>A0A2T4Z196_9HYPH</name>
<dbReference type="InterPro" id="IPR029787">
    <property type="entry name" value="Nucleotide_cyclase"/>
</dbReference>
<dbReference type="InterPro" id="IPR035919">
    <property type="entry name" value="EAL_sf"/>
</dbReference>
<dbReference type="Gene3D" id="3.20.20.450">
    <property type="entry name" value="EAL domain"/>
    <property type="match status" value="1"/>
</dbReference>
<dbReference type="Gene3D" id="3.30.450.20">
    <property type="entry name" value="PAS domain"/>
    <property type="match status" value="1"/>
</dbReference>
<feature type="domain" description="GGDEF" evidence="3">
    <location>
        <begin position="369"/>
        <end position="502"/>
    </location>
</feature>
<dbReference type="InterPro" id="IPR000160">
    <property type="entry name" value="GGDEF_dom"/>
</dbReference>
<dbReference type="InterPro" id="IPR052155">
    <property type="entry name" value="Biofilm_reg_signaling"/>
</dbReference>
<dbReference type="SMART" id="SM00052">
    <property type="entry name" value="EAL"/>
    <property type="match status" value="1"/>
</dbReference>
<dbReference type="EMBL" id="PZZL01000006">
    <property type="protein sequence ID" value="PTM53506.1"/>
    <property type="molecule type" value="Genomic_DNA"/>
</dbReference>
<feature type="transmembrane region" description="Helical" evidence="1">
    <location>
        <begin position="57"/>
        <end position="74"/>
    </location>
</feature>
<evidence type="ECO:0000313" key="5">
    <source>
        <dbReference type="Proteomes" id="UP000241808"/>
    </source>
</evidence>
<feature type="transmembrane region" description="Helical" evidence="1">
    <location>
        <begin position="126"/>
        <end position="144"/>
    </location>
</feature>
<dbReference type="OrthoDB" id="9814202at2"/>
<feature type="domain" description="EAL" evidence="2">
    <location>
        <begin position="511"/>
        <end position="762"/>
    </location>
</feature>
<protein>
    <submittedName>
        <fullName evidence="4">Diguanylate cyclase/phosphodiesterase</fullName>
    </submittedName>
</protein>
<reference evidence="4 5" key="1">
    <citation type="submission" date="2018-04" db="EMBL/GenBank/DDBJ databases">
        <title>Genomic Encyclopedia of Archaeal and Bacterial Type Strains, Phase II (KMG-II): from individual species to whole genera.</title>
        <authorList>
            <person name="Goeker M."/>
        </authorList>
    </citation>
    <scope>NUCLEOTIDE SEQUENCE [LARGE SCALE GENOMIC DNA]</scope>
    <source>
        <strain evidence="4 5">DSM 25521</strain>
    </source>
</reference>
<dbReference type="PROSITE" id="PS50887">
    <property type="entry name" value="GGDEF"/>
    <property type="match status" value="1"/>
</dbReference>
<keyword evidence="1" id="KW-0812">Transmembrane</keyword>
<keyword evidence="5" id="KW-1185">Reference proteome</keyword>
<dbReference type="SUPFAM" id="SSF141868">
    <property type="entry name" value="EAL domain-like"/>
    <property type="match status" value="1"/>
</dbReference>
<proteinExistence type="predicted"/>
<evidence type="ECO:0000259" key="2">
    <source>
        <dbReference type="PROSITE" id="PS50883"/>
    </source>
</evidence>
<dbReference type="AlphaFoldDB" id="A0A2T4Z196"/>
<organism evidence="4 5">
    <name type="scientific">Phreatobacter oligotrophus</name>
    <dbReference type="NCBI Taxonomy" id="1122261"/>
    <lineage>
        <taxon>Bacteria</taxon>
        <taxon>Pseudomonadati</taxon>
        <taxon>Pseudomonadota</taxon>
        <taxon>Alphaproteobacteria</taxon>
        <taxon>Hyphomicrobiales</taxon>
        <taxon>Phreatobacteraceae</taxon>
        <taxon>Phreatobacter</taxon>
    </lineage>
</organism>
<dbReference type="SMART" id="SM00267">
    <property type="entry name" value="GGDEF"/>
    <property type="match status" value="1"/>
</dbReference>
<dbReference type="Gene3D" id="3.30.70.270">
    <property type="match status" value="1"/>
</dbReference>
<dbReference type="Pfam" id="PF12860">
    <property type="entry name" value="PAS_7"/>
    <property type="match status" value="1"/>
</dbReference>
<keyword evidence="1" id="KW-0472">Membrane</keyword>
<evidence type="ECO:0000256" key="1">
    <source>
        <dbReference type="SAM" id="Phobius"/>
    </source>
</evidence>
<dbReference type="NCBIfam" id="TIGR00254">
    <property type="entry name" value="GGDEF"/>
    <property type="match status" value="1"/>
</dbReference>
<dbReference type="SUPFAM" id="SSF55785">
    <property type="entry name" value="PYP-like sensor domain (PAS domain)"/>
    <property type="match status" value="1"/>
</dbReference>
<dbReference type="PANTHER" id="PTHR44757:SF2">
    <property type="entry name" value="BIOFILM ARCHITECTURE MAINTENANCE PROTEIN MBAA"/>
    <property type="match status" value="1"/>
</dbReference>
<comment type="caution">
    <text evidence="4">The sequence shown here is derived from an EMBL/GenBank/DDBJ whole genome shotgun (WGS) entry which is preliminary data.</text>
</comment>
<dbReference type="Proteomes" id="UP000241808">
    <property type="component" value="Unassembled WGS sequence"/>
</dbReference>
<gene>
    <name evidence="4" type="ORF">C8P69_106160</name>
</gene>
<dbReference type="InterPro" id="IPR043128">
    <property type="entry name" value="Rev_trsase/Diguanyl_cyclase"/>
</dbReference>
<evidence type="ECO:0000259" key="3">
    <source>
        <dbReference type="PROSITE" id="PS50887"/>
    </source>
</evidence>
<dbReference type="CDD" id="cd01948">
    <property type="entry name" value="EAL"/>
    <property type="match status" value="1"/>
</dbReference>
<dbReference type="CDD" id="cd01949">
    <property type="entry name" value="GGDEF"/>
    <property type="match status" value="1"/>
</dbReference>
<feature type="transmembrane region" description="Helical" evidence="1">
    <location>
        <begin position="34"/>
        <end position="51"/>
    </location>
</feature>
<dbReference type="SUPFAM" id="SSF55073">
    <property type="entry name" value="Nucleotide cyclase"/>
    <property type="match status" value="1"/>
</dbReference>
<keyword evidence="1" id="KW-1133">Transmembrane helix</keyword>
<accession>A0A2T4Z196</accession>
<dbReference type="PANTHER" id="PTHR44757">
    <property type="entry name" value="DIGUANYLATE CYCLASE DGCP"/>
    <property type="match status" value="1"/>
</dbReference>
<dbReference type="PROSITE" id="PS50883">
    <property type="entry name" value="EAL"/>
    <property type="match status" value="1"/>
</dbReference>
<dbReference type="Pfam" id="PF00990">
    <property type="entry name" value="GGDEF"/>
    <property type="match status" value="1"/>
</dbReference>
<feature type="transmembrane region" description="Helical" evidence="1">
    <location>
        <begin position="101"/>
        <end position="120"/>
    </location>
</feature>